<dbReference type="Gene3D" id="2.60.40.1120">
    <property type="entry name" value="Carboxypeptidase-like, regulatory domain"/>
    <property type="match status" value="1"/>
</dbReference>
<organism evidence="1 2">
    <name type="scientific">Anaerovorax odorimutans</name>
    <dbReference type="NCBI Taxonomy" id="109327"/>
    <lineage>
        <taxon>Bacteria</taxon>
        <taxon>Bacillati</taxon>
        <taxon>Bacillota</taxon>
        <taxon>Clostridia</taxon>
        <taxon>Peptostreptococcales</taxon>
        <taxon>Anaerovoracaceae</taxon>
        <taxon>Anaerovorax</taxon>
    </lineage>
</organism>
<feature type="non-terminal residue" evidence="1">
    <location>
        <position position="1"/>
    </location>
</feature>
<proteinExistence type="predicted"/>
<dbReference type="RefSeq" id="WP_256133910.1">
    <property type="nucleotide sequence ID" value="NZ_JANFXK010000179.1"/>
</dbReference>
<evidence type="ECO:0000313" key="2">
    <source>
        <dbReference type="Proteomes" id="UP001524502"/>
    </source>
</evidence>
<comment type="caution">
    <text evidence="1">The sequence shown here is derived from an EMBL/GenBank/DDBJ whole genome shotgun (WGS) entry which is preliminary data.</text>
</comment>
<dbReference type="Pfam" id="PF13620">
    <property type="entry name" value="CarboxypepD_reg"/>
    <property type="match status" value="1"/>
</dbReference>
<dbReference type="InterPro" id="IPR008969">
    <property type="entry name" value="CarboxyPept-like_regulatory"/>
</dbReference>
<gene>
    <name evidence="1" type="ORF">NE619_18590</name>
</gene>
<feature type="non-terminal residue" evidence="1">
    <location>
        <position position="81"/>
    </location>
</feature>
<keyword evidence="2" id="KW-1185">Reference proteome</keyword>
<accession>A0ABT1RU50</accession>
<protein>
    <submittedName>
        <fullName evidence="1">Carboxypeptidase-like regulatory domain-containing protein</fullName>
    </submittedName>
</protein>
<dbReference type="EMBL" id="JANFXK010000179">
    <property type="protein sequence ID" value="MCQ4638735.1"/>
    <property type="molecule type" value="Genomic_DNA"/>
</dbReference>
<sequence>LKDIHYTGQEEAVTYTVTGSVTDESGKALEGAVVTTGNLTAETDKDGKYSLQLGAGKHELTITKAGYQTATTSVTVTEGNV</sequence>
<reference evidence="1 2" key="1">
    <citation type="submission" date="2022-06" db="EMBL/GenBank/DDBJ databases">
        <title>Isolation of gut microbiota from human fecal samples.</title>
        <authorList>
            <person name="Pamer E.G."/>
            <person name="Barat B."/>
            <person name="Waligurski E."/>
            <person name="Medina S."/>
            <person name="Paddock L."/>
            <person name="Mostad J."/>
        </authorList>
    </citation>
    <scope>NUCLEOTIDE SEQUENCE [LARGE SCALE GENOMIC DNA]</scope>
    <source>
        <strain evidence="1 2">SL.3.17</strain>
    </source>
</reference>
<evidence type="ECO:0000313" key="1">
    <source>
        <dbReference type="EMBL" id="MCQ4638735.1"/>
    </source>
</evidence>
<dbReference type="SUPFAM" id="SSF49464">
    <property type="entry name" value="Carboxypeptidase regulatory domain-like"/>
    <property type="match status" value="1"/>
</dbReference>
<name>A0ABT1RU50_9FIRM</name>
<dbReference type="Proteomes" id="UP001524502">
    <property type="component" value="Unassembled WGS sequence"/>
</dbReference>